<dbReference type="Proteomes" id="UP001146120">
    <property type="component" value="Unassembled WGS sequence"/>
</dbReference>
<keyword evidence="2" id="KW-1185">Reference proteome</keyword>
<sequence>MAPSTTSDRINVLGAPTHRMDAPTNNFMIGTKSLLHSPTALLNKNTVATDNNVFITKSNILFSQNDRLALARKVEAYVANNMHEDAATLSKNTLRAITAPDTDSILMNKASTVVAGFKAGDQTTMGSRMMDLVNAAYEQAMQAQLPQGNVAFIGTKDILRQPSGVVNKNFVMSDNQVSITRSQLSPSSHDQVTMSGGAKVADVIVPGSSILVNPKMTTSDRINVLGAPTHRMDAPTNNFMIGTKSLLHSPTALLNKNTVATDNNVFITKSNILFSQNDRLALARKVEAYVANNMHEDAATLSKNTLRAITAPDTDSILMNKASTVVAGFKAGDQTTMGSRMMDLVNAAYEQAMQAQLPQGNVAFIGTKDILRQPSGVVNKNFVMSDNQVSITRSQLSPSSHDQVTMSGGAKVADVIVPGSSILVNPKMT</sequence>
<proteinExistence type="predicted"/>
<evidence type="ECO:0000313" key="2">
    <source>
        <dbReference type="Proteomes" id="UP001146120"/>
    </source>
</evidence>
<comment type="caution">
    <text evidence="1">The sequence shown here is derived from an EMBL/GenBank/DDBJ whole genome shotgun (WGS) entry which is preliminary data.</text>
</comment>
<reference evidence="1" key="2">
    <citation type="journal article" date="2023" name="Microbiol Resour">
        <title>Decontamination and Annotation of the Draft Genome Sequence of the Oomycete Lagenidium giganteum ARSEF 373.</title>
        <authorList>
            <person name="Morgan W.R."/>
            <person name="Tartar A."/>
        </authorList>
    </citation>
    <scope>NUCLEOTIDE SEQUENCE</scope>
    <source>
        <strain evidence="1">ARSEF 373</strain>
    </source>
</reference>
<reference evidence="1" key="1">
    <citation type="submission" date="2022-11" db="EMBL/GenBank/DDBJ databases">
        <authorList>
            <person name="Morgan W.R."/>
            <person name="Tartar A."/>
        </authorList>
    </citation>
    <scope>NUCLEOTIDE SEQUENCE</scope>
    <source>
        <strain evidence="1">ARSEF 373</strain>
    </source>
</reference>
<dbReference type="EMBL" id="DAKRPA010000001">
    <property type="protein sequence ID" value="DBA05384.1"/>
    <property type="molecule type" value="Genomic_DNA"/>
</dbReference>
<evidence type="ECO:0000313" key="1">
    <source>
        <dbReference type="EMBL" id="DBA05384.1"/>
    </source>
</evidence>
<name>A0AAV2ZN58_9STRA</name>
<accession>A0AAV2ZN58</accession>
<gene>
    <name evidence="1" type="ORF">N0F65_007546</name>
</gene>
<protein>
    <submittedName>
        <fullName evidence="1">Uncharacterized protein</fullName>
    </submittedName>
</protein>
<organism evidence="1 2">
    <name type="scientific">Lagenidium giganteum</name>
    <dbReference type="NCBI Taxonomy" id="4803"/>
    <lineage>
        <taxon>Eukaryota</taxon>
        <taxon>Sar</taxon>
        <taxon>Stramenopiles</taxon>
        <taxon>Oomycota</taxon>
        <taxon>Peronosporomycetes</taxon>
        <taxon>Pythiales</taxon>
        <taxon>Pythiaceae</taxon>
    </lineage>
</organism>
<dbReference type="AlphaFoldDB" id="A0AAV2ZN58"/>